<dbReference type="PANTHER" id="PTHR10617">
    <property type="entry name" value="ELECTRON TRANSFER FLAVOPROTEIN-UBIQUINONE OXIDOREDUCTASE"/>
    <property type="match status" value="1"/>
</dbReference>
<dbReference type="InterPro" id="IPR040156">
    <property type="entry name" value="ETF-QO"/>
</dbReference>
<evidence type="ECO:0000256" key="5">
    <source>
        <dbReference type="RuleBase" id="RU366068"/>
    </source>
</evidence>
<dbReference type="Gene3D" id="3.50.50.60">
    <property type="entry name" value="FAD/NAD(P)-binding domain"/>
    <property type="match status" value="1"/>
</dbReference>
<dbReference type="GO" id="GO:0051539">
    <property type="term" value="F:4 iron, 4 sulfur cluster binding"/>
    <property type="evidence" value="ECO:0007669"/>
    <property type="project" value="UniProtKB-UniRule"/>
</dbReference>
<keyword evidence="5" id="KW-0830">Ubiquinone</keyword>
<keyword evidence="5" id="KW-0249">Electron transport</keyword>
<dbReference type="Proteomes" id="UP001461498">
    <property type="component" value="Unassembled WGS sequence"/>
</dbReference>
<evidence type="ECO:0000313" key="7">
    <source>
        <dbReference type="EMBL" id="KAK9497041.1"/>
    </source>
</evidence>
<proteinExistence type="predicted"/>
<sequence length="101" mass="11004">MYDYGESLISCGYVVGLDYSNPYIRPYMEMQKWKTHDMIRARLADGRPLYYGARALVEGGLSSLPTLHFPGGVLVGDTAGFLNLTKIKGSHAAMKSGTLAA</sequence>
<comment type="function">
    <text evidence="5">Accepts electrons from ETF and reduces ubiquinone.</text>
</comment>
<dbReference type="InterPro" id="IPR036188">
    <property type="entry name" value="FAD/NAD-bd_sf"/>
</dbReference>
<keyword evidence="4 5" id="KW-0560">Oxidoreductase</keyword>
<dbReference type="EC" id="1.5.5.1" evidence="5"/>
<dbReference type="GO" id="GO:0005743">
    <property type="term" value="C:mitochondrial inner membrane"/>
    <property type="evidence" value="ECO:0007669"/>
    <property type="project" value="TreeGrafter"/>
</dbReference>
<organism evidence="7 8">
    <name type="scientific">Rhynocoris fuscipes</name>
    <dbReference type="NCBI Taxonomy" id="488301"/>
    <lineage>
        <taxon>Eukaryota</taxon>
        <taxon>Metazoa</taxon>
        <taxon>Ecdysozoa</taxon>
        <taxon>Arthropoda</taxon>
        <taxon>Hexapoda</taxon>
        <taxon>Insecta</taxon>
        <taxon>Pterygota</taxon>
        <taxon>Neoptera</taxon>
        <taxon>Paraneoptera</taxon>
        <taxon>Hemiptera</taxon>
        <taxon>Heteroptera</taxon>
        <taxon>Panheteroptera</taxon>
        <taxon>Cimicomorpha</taxon>
        <taxon>Reduviidae</taxon>
        <taxon>Harpactorinae</taxon>
        <taxon>Harpactorini</taxon>
        <taxon>Rhynocoris</taxon>
    </lineage>
</organism>
<dbReference type="EMBL" id="JAPXFL010000020">
    <property type="protein sequence ID" value="KAK9497041.1"/>
    <property type="molecule type" value="Genomic_DNA"/>
</dbReference>
<dbReference type="InterPro" id="IPR049398">
    <property type="entry name" value="ETF-QO/FixC_UQ-bd"/>
</dbReference>
<dbReference type="SUPFAM" id="SSF54373">
    <property type="entry name" value="FAD-linked reductases, C-terminal domain"/>
    <property type="match status" value="1"/>
</dbReference>
<keyword evidence="2 5" id="KW-0285">Flavoprotein</keyword>
<comment type="caution">
    <text evidence="7">The sequence shown here is derived from an EMBL/GenBank/DDBJ whole genome shotgun (WGS) entry which is preliminary data.</text>
</comment>
<evidence type="ECO:0000256" key="3">
    <source>
        <dbReference type="ARBA" id="ARBA00022827"/>
    </source>
</evidence>
<dbReference type="Gene3D" id="3.30.9.90">
    <property type="match status" value="1"/>
</dbReference>
<dbReference type="GO" id="GO:0004174">
    <property type="term" value="F:electron-transferring-flavoprotein dehydrogenase activity"/>
    <property type="evidence" value="ECO:0007669"/>
    <property type="project" value="UniProtKB-UniRule"/>
</dbReference>
<protein>
    <recommendedName>
        <fullName evidence="5">Electron transfer flavoprotein-ubiquinone oxidoreductase</fullName>
        <shortName evidence="5">ETF-QO</shortName>
        <ecNumber evidence="5">1.5.5.1</ecNumber>
    </recommendedName>
</protein>
<reference evidence="7 8" key="1">
    <citation type="submission" date="2022-12" db="EMBL/GenBank/DDBJ databases">
        <title>Chromosome-level genome assembly of true bugs.</title>
        <authorList>
            <person name="Ma L."/>
            <person name="Li H."/>
        </authorList>
    </citation>
    <scope>NUCLEOTIDE SEQUENCE [LARGE SCALE GENOMIC DNA]</scope>
    <source>
        <strain evidence="7">Lab_2022b</strain>
    </source>
</reference>
<keyword evidence="5" id="KW-0411">Iron-sulfur</keyword>
<keyword evidence="5" id="KW-0408">Iron</keyword>
<keyword evidence="5" id="KW-0479">Metal-binding</keyword>
<evidence type="ECO:0000256" key="4">
    <source>
        <dbReference type="ARBA" id="ARBA00023002"/>
    </source>
</evidence>
<feature type="domain" description="ETF-QO/FixC ubiquinone-binding" evidence="6">
    <location>
        <begin position="2"/>
        <end position="56"/>
    </location>
</feature>
<evidence type="ECO:0000256" key="1">
    <source>
        <dbReference type="ARBA" id="ARBA00001974"/>
    </source>
</evidence>
<dbReference type="AlphaFoldDB" id="A0AAW1CFX0"/>
<comment type="cofactor">
    <cofactor evidence="5">
        <name>[4Fe-4S] cluster</name>
        <dbReference type="ChEBI" id="CHEBI:49883"/>
    </cofactor>
    <text evidence="5">Binds 1 [4Fe-4S] cluster.</text>
</comment>
<name>A0AAW1CFX0_9HEMI</name>
<comment type="catalytic activity">
    <reaction evidence="5">
        <text>a ubiquinone + reduced [electron-transfer flavoprotein] = a ubiquinol + oxidized [electron-transfer flavoprotein] + H(+)</text>
        <dbReference type="Rhea" id="RHEA:24052"/>
        <dbReference type="Rhea" id="RHEA-COMP:9565"/>
        <dbReference type="Rhea" id="RHEA-COMP:9566"/>
        <dbReference type="Rhea" id="RHEA-COMP:10685"/>
        <dbReference type="Rhea" id="RHEA-COMP:10686"/>
        <dbReference type="ChEBI" id="CHEBI:15378"/>
        <dbReference type="ChEBI" id="CHEBI:16389"/>
        <dbReference type="ChEBI" id="CHEBI:17976"/>
        <dbReference type="ChEBI" id="CHEBI:57692"/>
        <dbReference type="ChEBI" id="CHEBI:58307"/>
        <dbReference type="EC" id="1.5.5.1"/>
    </reaction>
</comment>
<keyword evidence="8" id="KW-1185">Reference proteome</keyword>
<accession>A0AAW1CFX0</accession>
<evidence type="ECO:0000313" key="8">
    <source>
        <dbReference type="Proteomes" id="UP001461498"/>
    </source>
</evidence>
<gene>
    <name evidence="7" type="ORF">O3M35_012777</name>
</gene>
<dbReference type="GO" id="GO:0046872">
    <property type="term" value="F:metal ion binding"/>
    <property type="evidence" value="ECO:0007669"/>
    <property type="project" value="UniProtKB-KW"/>
</dbReference>
<evidence type="ECO:0000259" key="6">
    <source>
        <dbReference type="Pfam" id="PF21162"/>
    </source>
</evidence>
<dbReference type="Pfam" id="PF21162">
    <property type="entry name" value="ETFQO_UQ-bd"/>
    <property type="match status" value="1"/>
</dbReference>
<dbReference type="PANTHER" id="PTHR10617:SF107">
    <property type="entry name" value="ELECTRON TRANSFER FLAVOPROTEIN-UBIQUINONE OXIDOREDUCTASE, MITOCHONDRIAL"/>
    <property type="match status" value="1"/>
</dbReference>
<comment type="cofactor">
    <cofactor evidence="1 5">
        <name>FAD</name>
        <dbReference type="ChEBI" id="CHEBI:57692"/>
    </cofactor>
</comment>
<keyword evidence="3 5" id="KW-0274">FAD</keyword>
<keyword evidence="5" id="KW-0813">Transport</keyword>
<evidence type="ECO:0000256" key="2">
    <source>
        <dbReference type="ARBA" id="ARBA00022630"/>
    </source>
</evidence>